<evidence type="ECO:0000313" key="1">
    <source>
        <dbReference type="EMBL" id="KAF2692017.1"/>
    </source>
</evidence>
<name>A0A6G1JN71_9PLEO</name>
<protein>
    <submittedName>
        <fullName evidence="1">Uncharacterized protein</fullName>
    </submittedName>
</protein>
<evidence type="ECO:0000313" key="2">
    <source>
        <dbReference type="Proteomes" id="UP000799291"/>
    </source>
</evidence>
<accession>A0A6G1JN71</accession>
<proteinExistence type="predicted"/>
<dbReference type="EMBL" id="MU005569">
    <property type="protein sequence ID" value="KAF2692017.1"/>
    <property type="molecule type" value="Genomic_DNA"/>
</dbReference>
<reference evidence="1" key="1">
    <citation type="journal article" date="2020" name="Stud. Mycol.">
        <title>101 Dothideomycetes genomes: a test case for predicting lifestyles and emergence of pathogens.</title>
        <authorList>
            <person name="Haridas S."/>
            <person name="Albert R."/>
            <person name="Binder M."/>
            <person name="Bloem J."/>
            <person name="Labutti K."/>
            <person name="Salamov A."/>
            <person name="Andreopoulos B."/>
            <person name="Baker S."/>
            <person name="Barry K."/>
            <person name="Bills G."/>
            <person name="Bluhm B."/>
            <person name="Cannon C."/>
            <person name="Castanera R."/>
            <person name="Culley D."/>
            <person name="Daum C."/>
            <person name="Ezra D."/>
            <person name="Gonzalez J."/>
            <person name="Henrissat B."/>
            <person name="Kuo A."/>
            <person name="Liang C."/>
            <person name="Lipzen A."/>
            <person name="Lutzoni F."/>
            <person name="Magnuson J."/>
            <person name="Mondo S."/>
            <person name="Nolan M."/>
            <person name="Ohm R."/>
            <person name="Pangilinan J."/>
            <person name="Park H.-J."/>
            <person name="Ramirez L."/>
            <person name="Alfaro M."/>
            <person name="Sun H."/>
            <person name="Tritt A."/>
            <person name="Yoshinaga Y."/>
            <person name="Zwiers L.-H."/>
            <person name="Turgeon B."/>
            <person name="Goodwin S."/>
            <person name="Spatafora J."/>
            <person name="Crous P."/>
            <person name="Grigoriev I."/>
        </authorList>
    </citation>
    <scope>NUCLEOTIDE SEQUENCE</scope>
    <source>
        <strain evidence="1">CBS 122367</strain>
    </source>
</reference>
<gene>
    <name evidence="1" type="ORF">K458DRAFT_9116</name>
</gene>
<dbReference type="AlphaFoldDB" id="A0A6G1JN71"/>
<sequence>MHLLTRLRRPSVRRLPVLHRLPSCTFVSDALRFLPAQPSWPHLEWLTYPITPLPLRFSLVPHLRHRAMVLRLLSPGSHVAPSESPKPLLWKGYTKSECRPGSKQHTGKGILVTKETTVDQLTVEKIQYRRADCRTAEIICLISNDGTLVDYHKTIF</sequence>
<keyword evidence="2" id="KW-1185">Reference proteome</keyword>
<dbReference type="Proteomes" id="UP000799291">
    <property type="component" value="Unassembled WGS sequence"/>
</dbReference>
<organism evidence="1 2">
    <name type="scientific">Lentithecium fluviatile CBS 122367</name>
    <dbReference type="NCBI Taxonomy" id="1168545"/>
    <lineage>
        <taxon>Eukaryota</taxon>
        <taxon>Fungi</taxon>
        <taxon>Dikarya</taxon>
        <taxon>Ascomycota</taxon>
        <taxon>Pezizomycotina</taxon>
        <taxon>Dothideomycetes</taxon>
        <taxon>Pleosporomycetidae</taxon>
        <taxon>Pleosporales</taxon>
        <taxon>Massarineae</taxon>
        <taxon>Lentitheciaceae</taxon>
        <taxon>Lentithecium</taxon>
    </lineage>
</organism>